<sequence length="163" mass="18491">MVLRLIAHPISKHYSFKFFGMDVLTDFIIAILFLIVCFIVGLLANRKRVRHFSKYLEDTILSKIPGYIFFKGITDGIATSKKSPENFKPVLVEFDDNAQMGFKIESLKTGEDVIYFPGSPVPWSGSIMYVDSKRVRLLDTSVSEALKHLQRLGKNSDKLVVSK</sequence>
<reference evidence="2 3" key="1">
    <citation type="submission" date="2017-05" db="EMBL/GenBank/DDBJ databases">
        <title>The draft genome sequence of Idiomarina salinarum WNB302.</title>
        <authorList>
            <person name="Sun Y."/>
            <person name="Chen B."/>
            <person name="Du Z."/>
        </authorList>
    </citation>
    <scope>NUCLEOTIDE SEQUENCE [LARGE SCALE GENOMIC DNA]</scope>
    <source>
        <strain evidence="2 3">WNB302</strain>
    </source>
</reference>
<name>A0A265V0K6_9FLAO</name>
<evidence type="ECO:0000256" key="1">
    <source>
        <dbReference type="SAM" id="Phobius"/>
    </source>
</evidence>
<gene>
    <name evidence="2" type="ORF">CA834_02970</name>
</gene>
<dbReference type="Proteomes" id="UP000216840">
    <property type="component" value="Unassembled WGS sequence"/>
</dbReference>
<dbReference type="Pfam" id="PF04367">
    <property type="entry name" value="DUF502"/>
    <property type="match status" value="1"/>
</dbReference>
<comment type="caution">
    <text evidence="2">The sequence shown here is derived from an EMBL/GenBank/DDBJ whole genome shotgun (WGS) entry which is preliminary data.</text>
</comment>
<feature type="transmembrane region" description="Helical" evidence="1">
    <location>
        <begin position="23"/>
        <end position="44"/>
    </location>
</feature>
<proteinExistence type="predicted"/>
<keyword evidence="3" id="KW-1185">Reference proteome</keyword>
<dbReference type="InterPro" id="IPR007462">
    <property type="entry name" value="COV1-like"/>
</dbReference>
<dbReference type="EMBL" id="NGJN01000001">
    <property type="protein sequence ID" value="OZV71091.1"/>
    <property type="molecule type" value="Genomic_DNA"/>
</dbReference>
<accession>A0A265V0K6</accession>
<keyword evidence="1" id="KW-0812">Transmembrane</keyword>
<protein>
    <recommendedName>
        <fullName evidence="4">DUF502 domain-containing protein</fullName>
    </recommendedName>
</protein>
<evidence type="ECO:0008006" key="4">
    <source>
        <dbReference type="Google" id="ProtNLM"/>
    </source>
</evidence>
<organism evidence="2 3">
    <name type="scientific">Winogradskyella aurantia</name>
    <dbReference type="NCBI Taxonomy" id="1915063"/>
    <lineage>
        <taxon>Bacteria</taxon>
        <taxon>Pseudomonadati</taxon>
        <taxon>Bacteroidota</taxon>
        <taxon>Flavobacteriia</taxon>
        <taxon>Flavobacteriales</taxon>
        <taxon>Flavobacteriaceae</taxon>
        <taxon>Winogradskyella</taxon>
    </lineage>
</organism>
<keyword evidence="1" id="KW-1133">Transmembrane helix</keyword>
<evidence type="ECO:0000313" key="3">
    <source>
        <dbReference type="Proteomes" id="UP000216840"/>
    </source>
</evidence>
<dbReference type="AlphaFoldDB" id="A0A265V0K6"/>
<evidence type="ECO:0000313" key="2">
    <source>
        <dbReference type="EMBL" id="OZV71091.1"/>
    </source>
</evidence>
<keyword evidence="1" id="KW-0472">Membrane</keyword>